<evidence type="ECO:0000256" key="3">
    <source>
        <dbReference type="ARBA" id="ARBA00008008"/>
    </source>
</evidence>
<organism evidence="11 12">
    <name type="scientific">Candidatus Nitronauta litoralis</name>
    <dbReference type="NCBI Taxonomy" id="2705533"/>
    <lineage>
        <taxon>Bacteria</taxon>
        <taxon>Pseudomonadati</taxon>
        <taxon>Nitrospinota/Tectimicrobiota group</taxon>
        <taxon>Nitrospinota</taxon>
        <taxon>Nitrospinia</taxon>
        <taxon>Nitrospinales</taxon>
        <taxon>Nitrospinaceae</taxon>
        <taxon>Candidatus Nitronauta</taxon>
    </lineage>
</organism>
<comment type="similarity">
    <text evidence="3 9">Belongs to the dihydroorotate dehydrogenase family. Type 1 subfamily.</text>
</comment>
<accession>A0A7T0BYE2</accession>
<dbReference type="PANTHER" id="PTHR48109:SF1">
    <property type="entry name" value="DIHYDROOROTATE DEHYDROGENASE (FUMARATE)"/>
    <property type="match status" value="1"/>
</dbReference>
<evidence type="ECO:0000256" key="6">
    <source>
        <dbReference type="ARBA" id="ARBA00022643"/>
    </source>
</evidence>
<evidence type="ECO:0000256" key="7">
    <source>
        <dbReference type="ARBA" id="ARBA00022975"/>
    </source>
</evidence>
<keyword evidence="7 9" id="KW-0665">Pyrimidine biosynthesis</keyword>
<feature type="binding site" evidence="9">
    <location>
        <begin position="249"/>
        <end position="250"/>
    </location>
    <ligand>
        <name>FMN</name>
        <dbReference type="ChEBI" id="CHEBI:58210"/>
    </ligand>
</feature>
<dbReference type="AlphaFoldDB" id="A0A7T0BYE2"/>
<feature type="domain" description="Dihydroorotate dehydrogenase catalytic" evidence="10">
    <location>
        <begin position="12"/>
        <end position="289"/>
    </location>
</feature>
<dbReference type="GO" id="GO:0004152">
    <property type="term" value="F:dihydroorotate dehydrogenase activity"/>
    <property type="evidence" value="ECO:0007669"/>
    <property type="project" value="UniProtKB-UniRule"/>
</dbReference>
<feature type="binding site" evidence="9">
    <location>
        <begin position="198"/>
        <end position="199"/>
    </location>
    <ligand>
        <name>substrate</name>
    </ligand>
</feature>
<feature type="binding site" evidence="9">
    <location>
        <begin position="75"/>
        <end position="79"/>
    </location>
    <ligand>
        <name>substrate</name>
    </ligand>
</feature>
<dbReference type="InterPro" id="IPR050074">
    <property type="entry name" value="DHO_dehydrogenase"/>
</dbReference>
<evidence type="ECO:0000313" key="11">
    <source>
        <dbReference type="EMBL" id="QPJ63162.1"/>
    </source>
</evidence>
<dbReference type="Pfam" id="PF01180">
    <property type="entry name" value="DHO_dh"/>
    <property type="match status" value="1"/>
</dbReference>
<reference evidence="11 12" key="1">
    <citation type="submission" date="2020-02" db="EMBL/GenBank/DDBJ databases">
        <title>Genomic and physiological characterization of two novel Nitrospinaceae genera.</title>
        <authorList>
            <person name="Mueller A.J."/>
            <person name="Jung M.-Y."/>
            <person name="Strachan C.R."/>
            <person name="Herbold C.W."/>
            <person name="Kirkegaard R.H."/>
            <person name="Daims H."/>
        </authorList>
    </citation>
    <scope>NUCLEOTIDE SEQUENCE [LARGE SCALE GENOMIC DNA]</scope>
    <source>
        <strain evidence="11">EB</strain>
    </source>
</reference>
<keyword evidence="6 9" id="KW-0288">FMN</keyword>
<dbReference type="PANTHER" id="PTHR48109">
    <property type="entry name" value="DIHYDROOROTATE DEHYDROGENASE (QUINONE), MITOCHONDRIAL-RELATED"/>
    <property type="match status" value="1"/>
</dbReference>
<evidence type="ECO:0000256" key="8">
    <source>
        <dbReference type="ARBA" id="ARBA00023002"/>
    </source>
</evidence>
<feature type="binding site" evidence="9">
    <location>
        <begin position="51"/>
        <end position="52"/>
    </location>
    <ligand>
        <name>FMN</name>
        <dbReference type="ChEBI" id="CHEBI:58210"/>
    </ligand>
</feature>
<evidence type="ECO:0000256" key="9">
    <source>
        <dbReference type="HAMAP-Rule" id="MF_00224"/>
    </source>
</evidence>
<dbReference type="InterPro" id="IPR024920">
    <property type="entry name" value="Dihydroorotate_DH_1"/>
</dbReference>
<sequence>MAQAQQNPDISVDMGGLFLENPVVAASGTFGYGLEFTPFVDLNALGGFSTKGLSLKPRLGNPVPRVVESEAGMLNAIGLENVGLEKFIQTKLPLIHPYQCRLICNFFGNTVDEYIEMAGALSDEKRVDALEMNISCPNVKEGGHQFSSKPELVEEVVEAVRAVTKKFLIVKLSPNVTDITETARAAEKAGADALSLTNTFVGMVMDMETRQPYLANGTGGLSGPAIKPISLQMVYQTTRAVKIPVFGIGGIRTAEDALQFLVAGASAVQVGTANFFDPGVTIKIVNGIREWCKQNGVKSLNELKP</sequence>
<dbReference type="NCBIfam" id="TIGR01037">
    <property type="entry name" value="pyrD_sub1_fam"/>
    <property type="match status" value="1"/>
</dbReference>
<dbReference type="PROSITE" id="PS00911">
    <property type="entry name" value="DHODEHASE_1"/>
    <property type="match status" value="1"/>
</dbReference>
<dbReference type="NCBIfam" id="NF005574">
    <property type="entry name" value="PRK07259.1"/>
    <property type="match status" value="1"/>
</dbReference>
<evidence type="ECO:0000256" key="4">
    <source>
        <dbReference type="ARBA" id="ARBA00022490"/>
    </source>
</evidence>
<dbReference type="InterPro" id="IPR013785">
    <property type="entry name" value="Aldolase_TIM"/>
</dbReference>
<keyword evidence="5 9" id="KW-0285">Flavoprotein</keyword>
<dbReference type="InterPro" id="IPR033888">
    <property type="entry name" value="DHOD_1B"/>
</dbReference>
<evidence type="ECO:0000259" key="10">
    <source>
        <dbReference type="Pfam" id="PF01180"/>
    </source>
</evidence>
<dbReference type="EC" id="1.3.-.-" evidence="9"/>
<feature type="binding site" evidence="9">
    <location>
        <position position="133"/>
    </location>
    <ligand>
        <name>FMN</name>
        <dbReference type="ChEBI" id="CHEBI:58210"/>
    </ligand>
</feature>
<dbReference type="InterPro" id="IPR005720">
    <property type="entry name" value="Dihydroorotate_DH_cat"/>
</dbReference>
<comment type="pathway">
    <text evidence="2 9">Pyrimidine metabolism; UMP biosynthesis via de novo pathway.</text>
</comment>
<evidence type="ECO:0000256" key="1">
    <source>
        <dbReference type="ARBA" id="ARBA00004496"/>
    </source>
</evidence>
<comment type="function">
    <text evidence="9">Catalyzes the conversion of dihydroorotate to orotate.</text>
</comment>
<dbReference type="HAMAP" id="MF_00224">
    <property type="entry name" value="DHO_dh_type1"/>
    <property type="match status" value="1"/>
</dbReference>
<feature type="binding site" evidence="9">
    <location>
        <position position="51"/>
    </location>
    <ligand>
        <name>substrate</name>
    </ligand>
</feature>
<evidence type="ECO:0000256" key="2">
    <source>
        <dbReference type="ARBA" id="ARBA00004725"/>
    </source>
</evidence>
<feature type="active site" description="Nucleophile" evidence="9">
    <location>
        <position position="136"/>
    </location>
</feature>
<feature type="binding site" evidence="9">
    <location>
        <begin position="271"/>
        <end position="272"/>
    </location>
    <ligand>
        <name>FMN</name>
        <dbReference type="ChEBI" id="CHEBI:58210"/>
    </ligand>
</feature>
<keyword evidence="4 9" id="KW-0963">Cytoplasm</keyword>
<feature type="binding site" evidence="9">
    <location>
        <position position="27"/>
    </location>
    <ligand>
        <name>FMN</name>
        <dbReference type="ChEBI" id="CHEBI:58210"/>
    </ligand>
</feature>
<dbReference type="GO" id="GO:0006207">
    <property type="term" value="P:'de novo' pyrimidine nucleobase biosynthetic process"/>
    <property type="evidence" value="ECO:0007669"/>
    <property type="project" value="InterPro"/>
</dbReference>
<dbReference type="SUPFAM" id="SSF51395">
    <property type="entry name" value="FMN-linked oxidoreductases"/>
    <property type="match status" value="1"/>
</dbReference>
<feature type="binding site" evidence="9">
    <location>
        <position position="223"/>
    </location>
    <ligand>
        <name>FMN</name>
        <dbReference type="ChEBI" id="CHEBI:58210"/>
    </ligand>
</feature>
<dbReference type="InterPro" id="IPR049622">
    <property type="entry name" value="Dihydroorotate_DH_I"/>
</dbReference>
<dbReference type="InterPro" id="IPR012135">
    <property type="entry name" value="Dihydroorotate_DH_1_2"/>
</dbReference>
<feature type="binding site" evidence="9">
    <location>
        <position position="105"/>
    </location>
    <ligand>
        <name>FMN</name>
        <dbReference type="ChEBI" id="CHEBI:58210"/>
    </ligand>
</feature>
<feature type="binding site" evidence="9">
    <location>
        <position position="133"/>
    </location>
    <ligand>
        <name>substrate</name>
    </ligand>
</feature>
<dbReference type="CDD" id="cd04740">
    <property type="entry name" value="DHOD_1B_like"/>
    <property type="match status" value="1"/>
</dbReference>
<dbReference type="FunFam" id="3.20.20.70:FF:000027">
    <property type="entry name" value="Dihydropyrimidine dehydrogenase [NADP(+)]"/>
    <property type="match status" value="1"/>
</dbReference>
<dbReference type="InterPro" id="IPR001295">
    <property type="entry name" value="Dihydroorotate_DH_CS"/>
</dbReference>
<comment type="subcellular location">
    <subcellularLocation>
        <location evidence="1 9">Cytoplasm</location>
    </subcellularLocation>
</comment>
<keyword evidence="8 9" id="KW-0560">Oxidoreductase</keyword>
<comment type="caution">
    <text evidence="9">Lacks conserved residue(s) required for the propagation of feature annotation.</text>
</comment>
<comment type="catalytic activity">
    <reaction evidence="9">
        <text>(S)-dihydroorotate + A = orotate + AH2</text>
        <dbReference type="Rhea" id="RHEA:18073"/>
        <dbReference type="ChEBI" id="CHEBI:13193"/>
        <dbReference type="ChEBI" id="CHEBI:17499"/>
        <dbReference type="ChEBI" id="CHEBI:30839"/>
        <dbReference type="ChEBI" id="CHEBI:30864"/>
    </reaction>
</comment>
<protein>
    <recommendedName>
        <fullName evidence="9">Dihydroorotate dehydrogenase</fullName>
        <shortName evidence="9">DHOD</shortName>
        <shortName evidence="9">DHODase</shortName>
        <shortName evidence="9">DHOdehase</shortName>
        <ecNumber evidence="9">1.3.-.-</ecNumber>
    </recommendedName>
</protein>
<dbReference type="Gene3D" id="3.20.20.70">
    <property type="entry name" value="Aldolase class I"/>
    <property type="match status" value="1"/>
</dbReference>
<gene>
    <name evidence="9" type="primary">pyrD</name>
    <name evidence="11" type="ORF">G3M70_15275</name>
</gene>
<proteinExistence type="inferred from homology"/>
<dbReference type="PIRSF" id="PIRSF000164">
    <property type="entry name" value="DHO_oxidase"/>
    <property type="match status" value="1"/>
</dbReference>
<dbReference type="Proteomes" id="UP000594688">
    <property type="component" value="Chromosome"/>
</dbReference>
<evidence type="ECO:0000256" key="5">
    <source>
        <dbReference type="ARBA" id="ARBA00022630"/>
    </source>
</evidence>
<name>A0A7T0BYE2_9BACT</name>
<dbReference type="KEGG" id="nli:G3M70_15275"/>
<feature type="binding site" evidence="9">
    <location>
        <position position="171"/>
    </location>
    <ligand>
        <name>FMN</name>
        <dbReference type="ChEBI" id="CHEBI:58210"/>
    </ligand>
</feature>
<dbReference type="EMBL" id="CP048685">
    <property type="protein sequence ID" value="QPJ63162.1"/>
    <property type="molecule type" value="Genomic_DNA"/>
</dbReference>
<dbReference type="GO" id="GO:0005737">
    <property type="term" value="C:cytoplasm"/>
    <property type="evidence" value="ECO:0007669"/>
    <property type="project" value="UniProtKB-SubCell"/>
</dbReference>
<dbReference type="GO" id="GO:0044205">
    <property type="term" value="P:'de novo' UMP biosynthetic process"/>
    <property type="evidence" value="ECO:0007669"/>
    <property type="project" value="UniProtKB-UniRule"/>
</dbReference>
<comment type="cofactor">
    <cofactor evidence="9">
        <name>FMN</name>
        <dbReference type="ChEBI" id="CHEBI:58210"/>
    </cofactor>
    <text evidence="9">Binds 1 FMN per subunit.</text>
</comment>
<evidence type="ECO:0000313" key="12">
    <source>
        <dbReference type="Proteomes" id="UP000594688"/>
    </source>
</evidence>
<dbReference type="UniPathway" id="UPA00070"/>